<gene>
    <name evidence="4" type="ORF">AV654_01735</name>
</gene>
<evidence type="ECO:0000256" key="3">
    <source>
        <dbReference type="PIRSR" id="PIRSR607837-1"/>
    </source>
</evidence>
<dbReference type="InterPro" id="IPR034660">
    <property type="entry name" value="DinB/YfiT-like"/>
</dbReference>
<protein>
    <recommendedName>
        <fullName evidence="6">Damage-inducible protein DinB</fullName>
    </recommendedName>
</protein>
<name>A0A165R419_9BACL</name>
<feature type="binding site" evidence="3">
    <location>
        <position position="48"/>
    </location>
    <ligand>
        <name>a divalent metal cation</name>
        <dbReference type="ChEBI" id="CHEBI:60240"/>
    </ligand>
</feature>
<feature type="binding site" evidence="3">
    <location>
        <position position="130"/>
    </location>
    <ligand>
        <name>a divalent metal cation</name>
        <dbReference type="ChEBI" id="CHEBI:60240"/>
    </ligand>
</feature>
<dbReference type="RefSeq" id="WP_063182590.1">
    <property type="nucleotide sequence ID" value="NZ_CP121215.1"/>
</dbReference>
<dbReference type="InterPro" id="IPR007837">
    <property type="entry name" value="DinB"/>
</dbReference>
<dbReference type="eggNOG" id="COG2318">
    <property type="taxonomic scope" value="Bacteria"/>
</dbReference>
<comment type="caution">
    <text evidence="4">The sequence shown here is derived from an EMBL/GenBank/DDBJ whole genome shotgun (WGS) entry which is preliminary data.</text>
</comment>
<sequence length="165" mass="18512">MFTTITNFATEWEKEAELTAQVLSGLTDESLQRRIDADRRTLGALAWHLVTSIDFMTSLGLDFKGVSEGAKAPESAEGIAEEYRRINQALLEAVTTQWTDDTLRESRTIGGGKWPISAALRYFLMHQAHHRGQMTVLMRQAGLRPPEIYGPTYDTWVDKGKAPLD</sequence>
<keyword evidence="2 3" id="KW-0479">Metal-binding</keyword>
<dbReference type="GO" id="GO:0046872">
    <property type="term" value="F:metal ion binding"/>
    <property type="evidence" value="ECO:0007669"/>
    <property type="project" value="UniProtKB-KW"/>
</dbReference>
<evidence type="ECO:0000313" key="5">
    <source>
        <dbReference type="Proteomes" id="UP000076563"/>
    </source>
</evidence>
<reference evidence="5" key="1">
    <citation type="submission" date="2016-01" db="EMBL/GenBank/DDBJ databases">
        <title>Draft genome of Chromobacterium sp. F49.</title>
        <authorList>
            <person name="Hong K.W."/>
        </authorList>
    </citation>
    <scope>NUCLEOTIDE SEQUENCE [LARGE SCALE GENOMIC DNA]</scope>
    <source>
        <strain evidence="5">M63</strain>
    </source>
</reference>
<dbReference type="STRING" id="1007103.GCA_000213315_06297"/>
<dbReference type="Gene3D" id="1.20.120.450">
    <property type="entry name" value="dinb family like domain"/>
    <property type="match status" value="1"/>
</dbReference>
<dbReference type="OrthoDB" id="119432at2"/>
<dbReference type="Pfam" id="PF05163">
    <property type="entry name" value="DinB"/>
    <property type="match status" value="1"/>
</dbReference>
<proteinExistence type="inferred from homology"/>
<evidence type="ECO:0000256" key="1">
    <source>
        <dbReference type="ARBA" id="ARBA00008635"/>
    </source>
</evidence>
<dbReference type="AlphaFoldDB" id="A0A165R419"/>
<organism evidence="4 5">
    <name type="scientific">Paenibacillus elgii</name>
    <dbReference type="NCBI Taxonomy" id="189691"/>
    <lineage>
        <taxon>Bacteria</taxon>
        <taxon>Bacillati</taxon>
        <taxon>Bacillota</taxon>
        <taxon>Bacilli</taxon>
        <taxon>Bacillales</taxon>
        <taxon>Paenibacillaceae</taxon>
        <taxon>Paenibacillus</taxon>
    </lineage>
</organism>
<evidence type="ECO:0000313" key="4">
    <source>
        <dbReference type="EMBL" id="KZE78502.1"/>
    </source>
</evidence>
<keyword evidence="5" id="KW-1185">Reference proteome</keyword>
<evidence type="ECO:0000256" key="2">
    <source>
        <dbReference type="ARBA" id="ARBA00022723"/>
    </source>
</evidence>
<comment type="similarity">
    <text evidence="1">Belongs to the DinB family.</text>
</comment>
<dbReference type="SUPFAM" id="SSF109854">
    <property type="entry name" value="DinB/YfiT-like putative metalloenzymes"/>
    <property type="match status" value="1"/>
</dbReference>
<feature type="binding site" evidence="3">
    <location>
        <position position="126"/>
    </location>
    <ligand>
        <name>a divalent metal cation</name>
        <dbReference type="ChEBI" id="CHEBI:60240"/>
    </ligand>
</feature>
<evidence type="ECO:0008006" key="6">
    <source>
        <dbReference type="Google" id="ProtNLM"/>
    </source>
</evidence>
<accession>A0A165R419</accession>
<dbReference type="EMBL" id="LQRA01000055">
    <property type="protein sequence ID" value="KZE78502.1"/>
    <property type="molecule type" value="Genomic_DNA"/>
</dbReference>
<dbReference type="Proteomes" id="UP000076563">
    <property type="component" value="Unassembled WGS sequence"/>
</dbReference>